<organism evidence="1 2">
    <name type="scientific">Celeribacter arenosi</name>
    <dbReference type="NCBI Taxonomy" id="792649"/>
    <lineage>
        <taxon>Bacteria</taxon>
        <taxon>Pseudomonadati</taxon>
        <taxon>Pseudomonadota</taxon>
        <taxon>Alphaproteobacteria</taxon>
        <taxon>Rhodobacterales</taxon>
        <taxon>Roseobacteraceae</taxon>
        <taxon>Celeribacter</taxon>
    </lineage>
</organism>
<proteinExistence type="predicted"/>
<sequence>MEEGTDRVTSTRRKPNKKYAFSKVPFEYDSDDYENIPGLTRPWDEGFLTPVFFRRDALLKFEHHPNYEVKFASATYGTIYSSEPAFYISFGINENSLLVVWLGDIAKLPETEQYYLRSENVPSDHHIGSEFYEGQIEVKFTEEAPENRLFRLRSELNEASRSSLGFPIFQVSSEILDSAILVRDPIFDTKTSRAQVAQALNDVYVESLEAVQLKKHLKAQGVDVSNIKGIKLLKQLMITLGGSENLRELMKPFYLIYDLRVSQSHLMSTDSRREKVNSVSARLGMDDKATFPEIYEKLREALHETLTVMEATLKGRPS</sequence>
<protein>
    <submittedName>
        <fullName evidence="1">Uncharacterized protein</fullName>
    </submittedName>
</protein>
<evidence type="ECO:0000313" key="2">
    <source>
        <dbReference type="Proteomes" id="UP001399917"/>
    </source>
</evidence>
<evidence type="ECO:0000313" key="1">
    <source>
        <dbReference type="EMBL" id="GAA3857636.1"/>
    </source>
</evidence>
<reference evidence="2" key="1">
    <citation type="journal article" date="2019" name="Int. J. Syst. Evol. Microbiol.">
        <title>The Global Catalogue of Microorganisms (GCM) 10K type strain sequencing project: providing services to taxonomists for standard genome sequencing and annotation.</title>
        <authorList>
            <consortium name="The Broad Institute Genomics Platform"/>
            <consortium name="The Broad Institute Genome Sequencing Center for Infectious Disease"/>
            <person name="Wu L."/>
            <person name="Ma J."/>
        </authorList>
    </citation>
    <scope>NUCLEOTIDE SEQUENCE [LARGE SCALE GENOMIC DNA]</scope>
    <source>
        <strain evidence="2">JCM 17190</strain>
    </source>
</reference>
<keyword evidence="2" id="KW-1185">Reference proteome</keyword>
<comment type="caution">
    <text evidence="1">The sequence shown here is derived from an EMBL/GenBank/DDBJ whole genome shotgun (WGS) entry which is preliminary data.</text>
</comment>
<accession>A0ABP7JWN2</accession>
<gene>
    <name evidence="1" type="ORF">GCM10022404_05610</name>
</gene>
<dbReference type="Proteomes" id="UP001399917">
    <property type="component" value="Unassembled WGS sequence"/>
</dbReference>
<dbReference type="EMBL" id="BAABDF010000003">
    <property type="protein sequence ID" value="GAA3857636.1"/>
    <property type="molecule type" value="Genomic_DNA"/>
</dbReference>
<name>A0ABP7JWN2_9RHOB</name>